<name>A0A9Q1GEN3_SYNKA</name>
<evidence type="ECO:0000313" key="2">
    <source>
        <dbReference type="Proteomes" id="UP001152622"/>
    </source>
</evidence>
<dbReference type="SUPFAM" id="SSF81606">
    <property type="entry name" value="PP2C-like"/>
    <property type="match status" value="1"/>
</dbReference>
<proteinExistence type="predicted"/>
<dbReference type="EMBL" id="JAINUF010000001">
    <property type="protein sequence ID" value="KAJ8382760.1"/>
    <property type="molecule type" value="Genomic_DNA"/>
</dbReference>
<dbReference type="Gene3D" id="3.60.40.10">
    <property type="entry name" value="PPM-type phosphatase domain"/>
    <property type="match status" value="1"/>
</dbReference>
<sequence length="159" mass="17101">MANFVGGIVAGGSNEDQYSGCDLPLKFPYKRPEFLGLSQEETECSADHIARPILILKETNRLPWSTGYAEVGGTCTPNGTPTKRRSSLPNEEGLSLRENSESEGVLLHYWALFDGHAGSGAAVVACKLLHHHIVEQLQDVMEILRNSAILPPTCLGGGA</sequence>
<keyword evidence="2" id="KW-1185">Reference proteome</keyword>
<reference evidence="1" key="1">
    <citation type="journal article" date="2023" name="Science">
        <title>Genome structures resolve the early diversification of teleost fishes.</title>
        <authorList>
            <person name="Parey E."/>
            <person name="Louis A."/>
            <person name="Montfort J."/>
            <person name="Bouchez O."/>
            <person name="Roques C."/>
            <person name="Iampietro C."/>
            <person name="Lluch J."/>
            <person name="Castinel A."/>
            <person name="Donnadieu C."/>
            <person name="Desvignes T."/>
            <person name="Floi Bucao C."/>
            <person name="Jouanno E."/>
            <person name="Wen M."/>
            <person name="Mejri S."/>
            <person name="Dirks R."/>
            <person name="Jansen H."/>
            <person name="Henkel C."/>
            <person name="Chen W.J."/>
            <person name="Zahm M."/>
            <person name="Cabau C."/>
            <person name="Klopp C."/>
            <person name="Thompson A.W."/>
            <person name="Robinson-Rechavi M."/>
            <person name="Braasch I."/>
            <person name="Lecointre G."/>
            <person name="Bobe J."/>
            <person name="Postlethwait J.H."/>
            <person name="Berthelot C."/>
            <person name="Roest Crollius H."/>
            <person name="Guiguen Y."/>
        </authorList>
    </citation>
    <scope>NUCLEOTIDE SEQUENCE</scope>
    <source>
        <strain evidence="1">WJC10195</strain>
    </source>
</reference>
<evidence type="ECO:0000313" key="1">
    <source>
        <dbReference type="EMBL" id="KAJ8382760.1"/>
    </source>
</evidence>
<dbReference type="Proteomes" id="UP001152622">
    <property type="component" value="Chromosome 1"/>
</dbReference>
<accession>A0A9Q1GEN3</accession>
<evidence type="ECO:0008006" key="3">
    <source>
        <dbReference type="Google" id="ProtNLM"/>
    </source>
</evidence>
<protein>
    <recommendedName>
        <fullName evidence="3">Protein phosphatase 1H</fullName>
    </recommendedName>
</protein>
<dbReference type="OrthoDB" id="10264738at2759"/>
<organism evidence="1 2">
    <name type="scientific">Synaphobranchus kaupii</name>
    <name type="common">Kaup's arrowtooth eel</name>
    <dbReference type="NCBI Taxonomy" id="118154"/>
    <lineage>
        <taxon>Eukaryota</taxon>
        <taxon>Metazoa</taxon>
        <taxon>Chordata</taxon>
        <taxon>Craniata</taxon>
        <taxon>Vertebrata</taxon>
        <taxon>Euteleostomi</taxon>
        <taxon>Actinopterygii</taxon>
        <taxon>Neopterygii</taxon>
        <taxon>Teleostei</taxon>
        <taxon>Anguilliformes</taxon>
        <taxon>Synaphobranchidae</taxon>
        <taxon>Synaphobranchus</taxon>
    </lineage>
</organism>
<comment type="caution">
    <text evidence="1">The sequence shown here is derived from an EMBL/GenBank/DDBJ whole genome shotgun (WGS) entry which is preliminary data.</text>
</comment>
<dbReference type="InterPro" id="IPR036457">
    <property type="entry name" value="PPM-type-like_dom_sf"/>
</dbReference>
<gene>
    <name evidence="1" type="ORF">SKAU_G00035380</name>
</gene>
<dbReference type="AlphaFoldDB" id="A0A9Q1GEN3"/>